<evidence type="ECO:0000259" key="3">
    <source>
        <dbReference type="Pfam" id="PF20177"/>
    </source>
</evidence>
<sequence length="308" mass="31970">MPTFGRPTIPIVSDTLATSWSADWPGSGPIPQFTGASRRTHDRKGERPRDFERKAKVTQRACPAPGSSLPATYVVQVEQHRARPPRPQQRSQTPLLPSGGPTGAPAAHRVAARPARAVPPVVLALRRLPNPRLTGLGSGLFAAAVMLVAGGLDRLLFDGSPLVYGLLFLPLSALTALWVRPADLVTAPIVVPIAFAVGLVPIAGGSSGFGGRVMAVVTALAVHAGWLYGGTLVAGLIATVRKVRLMTRRRTTARAAAQAVAQTARPAAHVTAKAATPEATAKAAAVRSAAARATTKAAARRAARKPAE</sequence>
<dbReference type="InterPro" id="IPR046672">
    <property type="entry name" value="DUF6542"/>
</dbReference>
<feature type="transmembrane region" description="Helical" evidence="2">
    <location>
        <begin position="184"/>
        <end position="203"/>
    </location>
</feature>
<dbReference type="Pfam" id="PF20177">
    <property type="entry name" value="DUF6542"/>
    <property type="match status" value="1"/>
</dbReference>
<keyword evidence="2" id="KW-0472">Membrane</keyword>
<evidence type="ECO:0000313" key="5">
    <source>
        <dbReference type="Proteomes" id="UP001500403"/>
    </source>
</evidence>
<reference evidence="5" key="1">
    <citation type="journal article" date="2019" name="Int. J. Syst. Evol. Microbiol.">
        <title>The Global Catalogue of Microorganisms (GCM) 10K type strain sequencing project: providing services to taxonomists for standard genome sequencing and annotation.</title>
        <authorList>
            <consortium name="The Broad Institute Genomics Platform"/>
            <consortium name="The Broad Institute Genome Sequencing Center for Infectious Disease"/>
            <person name="Wu L."/>
            <person name="Ma J."/>
        </authorList>
    </citation>
    <scope>NUCLEOTIDE SEQUENCE [LARGE SCALE GENOMIC DNA]</scope>
    <source>
        <strain evidence="5">JCM 9088</strain>
    </source>
</reference>
<accession>A0ABP6K0D5</accession>
<keyword evidence="2" id="KW-1133">Transmembrane helix</keyword>
<feature type="transmembrane region" description="Helical" evidence="2">
    <location>
        <begin position="162"/>
        <end position="179"/>
    </location>
</feature>
<protein>
    <recommendedName>
        <fullName evidence="3">DUF6542 domain-containing protein</fullName>
    </recommendedName>
</protein>
<dbReference type="Proteomes" id="UP001500403">
    <property type="component" value="Unassembled WGS sequence"/>
</dbReference>
<feature type="transmembrane region" description="Helical" evidence="2">
    <location>
        <begin position="215"/>
        <end position="240"/>
    </location>
</feature>
<evidence type="ECO:0000256" key="2">
    <source>
        <dbReference type="SAM" id="Phobius"/>
    </source>
</evidence>
<keyword evidence="5" id="KW-1185">Reference proteome</keyword>
<gene>
    <name evidence="4" type="ORF">GCM10010446_43380</name>
</gene>
<dbReference type="EMBL" id="BAAAUD010000041">
    <property type="protein sequence ID" value="GAA2953528.1"/>
    <property type="molecule type" value="Genomic_DNA"/>
</dbReference>
<evidence type="ECO:0000313" key="4">
    <source>
        <dbReference type="EMBL" id="GAA2953528.1"/>
    </source>
</evidence>
<keyword evidence="2" id="KW-0812">Transmembrane</keyword>
<name>A0ABP6K0D5_9ACTN</name>
<feature type="transmembrane region" description="Helical" evidence="2">
    <location>
        <begin position="133"/>
        <end position="150"/>
    </location>
</feature>
<organism evidence="4 5">
    <name type="scientific">Streptomyces enissocaesilis</name>
    <dbReference type="NCBI Taxonomy" id="332589"/>
    <lineage>
        <taxon>Bacteria</taxon>
        <taxon>Bacillati</taxon>
        <taxon>Actinomycetota</taxon>
        <taxon>Actinomycetes</taxon>
        <taxon>Kitasatosporales</taxon>
        <taxon>Streptomycetaceae</taxon>
        <taxon>Streptomyces</taxon>
        <taxon>Streptomyces rochei group</taxon>
    </lineage>
</organism>
<feature type="region of interest" description="Disordered" evidence="1">
    <location>
        <begin position="19"/>
        <end position="112"/>
    </location>
</feature>
<proteinExistence type="predicted"/>
<feature type="compositionally biased region" description="Basic and acidic residues" evidence="1">
    <location>
        <begin position="43"/>
        <end position="55"/>
    </location>
</feature>
<feature type="domain" description="DUF6542" evidence="3">
    <location>
        <begin position="132"/>
        <end position="245"/>
    </location>
</feature>
<comment type="caution">
    <text evidence="4">The sequence shown here is derived from an EMBL/GenBank/DDBJ whole genome shotgun (WGS) entry which is preliminary data.</text>
</comment>
<evidence type="ECO:0000256" key="1">
    <source>
        <dbReference type="SAM" id="MobiDB-lite"/>
    </source>
</evidence>